<dbReference type="InterPro" id="IPR014116">
    <property type="entry name" value="Cyt_c_oxidase_cbb3_FixG"/>
</dbReference>
<sequence>MSQPSDSNNEQVIATDLYQSRDKIYVRRIKGVFRNFRFFGGLVLFAAYFGILWLDWDGQQAVLFDLPSRQFHIFGITFWPQDFILLSWALIISAFALFFITVFAGRVWCGYTCPQSAWTWIFMYIEEKTEGKRNARIKLDKQNFTIEKVARKAAKHALWVLVALATAITFVGYFTPVKQLIPDLVQFQAHGWAIFWIAFFTLATYGNAGWLREQVCIYMCPYARFQSVMFDRDTLIVSYDAKRGEPRGARKRGVEPASLGLGDCIDCDLCVQVCPTGIDIRDGLQYECIGCAACVDACDSVMEKMGYPKGLVRYTTENALEGKKTHLFRPRLIGYAAVLTAMIVAFTIVLISRVPIELDIIRDRGALHQMTANGLIQNNYLLKIANMTDEAHTFNVSVSGLEGLEFNSPTEITVDGGESATLPTILLLPEEKNTLPTNKIDFTISSDSDDRLTSTEESRFFGPANF</sequence>
<dbReference type="HOGENOM" id="CLU_032118_0_0_6"/>
<evidence type="ECO:0000313" key="10">
    <source>
        <dbReference type="Proteomes" id="UP000005953"/>
    </source>
</evidence>
<evidence type="ECO:0000259" key="8">
    <source>
        <dbReference type="PROSITE" id="PS51379"/>
    </source>
</evidence>
<feature type="transmembrane region" description="Helical" evidence="7">
    <location>
        <begin position="83"/>
        <end position="104"/>
    </location>
</feature>
<dbReference type="InterPro" id="IPR017900">
    <property type="entry name" value="4Fe4S_Fe_S_CS"/>
</dbReference>
<proteinExistence type="predicted"/>
<evidence type="ECO:0000256" key="4">
    <source>
        <dbReference type="ARBA" id="ARBA00022982"/>
    </source>
</evidence>
<keyword evidence="3" id="KW-0479">Metal-binding</keyword>
<keyword evidence="1" id="KW-0813">Transport</keyword>
<dbReference type="GO" id="GO:0046872">
    <property type="term" value="F:metal ion binding"/>
    <property type="evidence" value="ECO:0007669"/>
    <property type="project" value="UniProtKB-KW"/>
</dbReference>
<keyword evidence="5" id="KW-0408">Iron</keyword>
<dbReference type="InterPro" id="IPR017896">
    <property type="entry name" value="4Fe4S_Fe-S-bd"/>
</dbReference>
<dbReference type="FunFam" id="1.10.1060.10:FF:000015">
    <property type="entry name" value="Cytochrome c oxidase accessory protein CcoG"/>
    <property type="match status" value="1"/>
</dbReference>
<keyword evidence="2" id="KW-0004">4Fe-4S</keyword>
<evidence type="ECO:0000256" key="1">
    <source>
        <dbReference type="ARBA" id="ARBA00022448"/>
    </source>
</evidence>
<keyword evidence="7" id="KW-0812">Transmembrane</keyword>
<organism evidence="9 10">
    <name type="scientific">Reinekea blandensis MED297</name>
    <dbReference type="NCBI Taxonomy" id="314283"/>
    <lineage>
        <taxon>Bacteria</taxon>
        <taxon>Pseudomonadati</taxon>
        <taxon>Pseudomonadota</taxon>
        <taxon>Gammaproteobacteria</taxon>
        <taxon>Oceanospirillales</taxon>
        <taxon>Saccharospirillaceae</taxon>
        <taxon>Reinekea</taxon>
    </lineage>
</organism>
<feature type="transmembrane region" description="Helical" evidence="7">
    <location>
        <begin position="332"/>
        <end position="352"/>
    </location>
</feature>
<evidence type="ECO:0000256" key="7">
    <source>
        <dbReference type="SAM" id="Phobius"/>
    </source>
</evidence>
<dbReference type="Gene3D" id="2.60.40.10">
    <property type="entry name" value="Immunoglobulins"/>
    <property type="match status" value="1"/>
</dbReference>
<dbReference type="PANTHER" id="PTHR30176">
    <property type="entry name" value="FERREDOXIN-TYPE PROTEIN NAPH"/>
    <property type="match status" value="1"/>
</dbReference>
<dbReference type="InterPro" id="IPR013783">
    <property type="entry name" value="Ig-like_fold"/>
</dbReference>
<dbReference type="PANTHER" id="PTHR30176:SF3">
    <property type="entry name" value="FERREDOXIN-TYPE PROTEIN NAPH"/>
    <property type="match status" value="1"/>
</dbReference>
<feature type="transmembrane region" description="Helical" evidence="7">
    <location>
        <begin position="36"/>
        <end position="54"/>
    </location>
</feature>
<dbReference type="AlphaFoldDB" id="A4BCM1"/>
<name>A4BCM1_9GAMM</name>
<evidence type="ECO:0000256" key="3">
    <source>
        <dbReference type="ARBA" id="ARBA00022723"/>
    </source>
</evidence>
<evidence type="ECO:0000313" key="9">
    <source>
        <dbReference type="EMBL" id="EAR10287.1"/>
    </source>
</evidence>
<evidence type="ECO:0000256" key="6">
    <source>
        <dbReference type="ARBA" id="ARBA00023014"/>
    </source>
</evidence>
<feature type="transmembrane region" description="Helical" evidence="7">
    <location>
        <begin position="157"/>
        <end position="175"/>
    </location>
</feature>
<protein>
    <submittedName>
        <fullName evidence="9">Probable ferredoxin</fullName>
    </submittedName>
</protein>
<keyword evidence="6" id="KW-0411">Iron-sulfur</keyword>
<feature type="transmembrane region" description="Helical" evidence="7">
    <location>
        <begin position="187"/>
        <end position="205"/>
    </location>
</feature>
<gene>
    <name evidence="9" type="ORF">MED297_13727</name>
</gene>
<keyword evidence="7" id="KW-0472">Membrane</keyword>
<dbReference type="Proteomes" id="UP000005953">
    <property type="component" value="Unassembled WGS sequence"/>
</dbReference>
<dbReference type="SUPFAM" id="SSF54862">
    <property type="entry name" value="4Fe-4S ferredoxins"/>
    <property type="match status" value="1"/>
</dbReference>
<dbReference type="Pfam" id="PF11614">
    <property type="entry name" value="FixG_C"/>
    <property type="match status" value="1"/>
</dbReference>
<reference evidence="9 10" key="1">
    <citation type="submission" date="2006-02" db="EMBL/GenBank/DDBJ databases">
        <authorList>
            <person name="Pinhassi J."/>
            <person name="Pedros-Alio C."/>
            <person name="Ferriera S."/>
            <person name="Johnson J."/>
            <person name="Kravitz S."/>
            <person name="Halpern A."/>
            <person name="Remington K."/>
            <person name="Beeson K."/>
            <person name="Tran B."/>
            <person name="Rogers Y.-H."/>
            <person name="Friedman R."/>
            <person name="Venter J.C."/>
        </authorList>
    </citation>
    <scope>NUCLEOTIDE SEQUENCE [LARGE SCALE GENOMIC DNA]</scope>
    <source>
        <strain evidence="9 10">MED297</strain>
    </source>
</reference>
<dbReference type="Pfam" id="PF12801">
    <property type="entry name" value="Fer4_5"/>
    <property type="match status" value="1"/>
</dbReference>
<keyword evidence="7" id="KW-1133">Transmembrane helix</keyword>
<dbReference type="PROSITE" id="PS00198">
    <property type="entry name" value="4FE4S_FER_1"/>
    <property type="match status" value="1"/>
</dbReference>
<dbReference type="GO" id="GO:0051539">
    <property type="term" value="F:4 iron, 4 sulfur cluster binding"/>
    <property type="evidence" value="ECO:0007669"/>
    <property type="project" value="UniProtKB-KW"/>
</dbReference>
<dbReference type="OrthoDB" id="9811700at2"/>
<dbReference type="InterPro" id="IPR051684">
    <property type="entry name" value="Electron_Trans/Redox"/>
</dbReference>
<dbReference type="InterPro" id="IPR032879">
    <property type="entry name" value="FixG_C"/>
</dbReference>
<dbReference type="NCBIfam" id="TIGR02745">
    <property type="entry name" value="ccoG_rdxA_fixG"/>
    <property type="match status" value="1"/>
</dbReference>
<keyword evidence="10" id="KW-1185">Reference proteome</keyword>
<dbReference type="PROSITE" id="PS51379">
    <property type="entry name" value="4FE4S_FER_2"/>
    <property type="match status" value="1"/>
</dbReference>
<dbReference type="EMBL" id="AAOE01000005">
    <property type="protein sequence ID" value="EAR10287.1"/>
    <property type="molecule type" value="Genomic_DNA"/>
</dbReference>
<comment type="caution">
    <text evidence="9">The sequence shown here is derived from an EMBL/GenBank/DDBJ whole genome shotgun (WGS) entry which is preliminary data.</text>
</comment>
<dbReference type="RefSeq" id="WP_008042666.1">
    <property type="nucleotide sequence ID" value="NZ_CH724149.1"/>
</dbReference>
<dbReference type="GO" id="GO:0005886">
    <property type="term" value="C:plasma membrane"/>
    <property type="evidence" value="ECO:0007669"/>
    <property type="project" value="TreeGrafter"/>
</dbReference>
<accession>A4BCM1</accession>
<dbReference type="STRING" id="314283.MED297_13727"/>
<evidence type="ECO:0000256" key="5">
    <source>
        <dbReference type="ARBA" id="ARBA00023004"/>
    </source>
</evidence>
<dbReference type="Pfam" id="PF13746">
    <property type="entry name" value="Fer4_18"/>
    <property type="match status" value="1"/>
</dbReference>
<keyword evidence="4" id="KW-0249">Electron transport</keyword>
<evidence type="ECO:0000256" key="2">
    <source>
        <dbReference type="ARBA" id="ARBA00022485"/>
    </source>
</evidence>
<feature type="domain" description="4Fe-4S ferredoxin-type" evidence="8">
    <location>
        <begin position="255"/>
        <end position="283"/>
    </location>
</feature>